<comment type="caution">
    <text evidence="3">The sequence shown here is derived from an EMBL/GenBank/DDBJ whole genome shotgun (WGS) entry which is preliminary data.</text>
</comment>
<evidence type="ECO:0000259" key="2">
    <source>
        <dbReference type="SMART" id="SM00939"/>
    </source>
</evidence>
<evidence type="ECO:0000313" key="3">
    <source>
        <dbReference type="EMBL" id="MBW5426264.1"/>
    </source>
</evidence>
<feature type="non-terminal residue" evidence="3">
    <location>
        <position position="1"/>
    </location>
</feature>
<feature type="compositionally biased region" description="Polar residues" evidence="1">
    <location>
        <begin position="1"/>
        <end position="23"/>
    </location>
</feature>
<dbReference type="EMBL" id="WMBF01000861">
    <property type="protein sequence ID" value="MBW5426264.1"/>
    <property type="molecule type" value="Genomic_DNA"/>
</dbReference>
<dbReference type="Proteomes" id="UP001197114">
    <property type="component" value="Unassembled WGS sequence"/>
</dbReference>
<name>A0ABS6YZ68_9ACTN</name>
<dbReference type="Pfam" id="PF08530">
    <property type="entry name" value="PepX_C"/>
    <property type="match status" value="1"/>
</dbReference>
<organism evidence="3 4">
    <name type="scientific">Streptomyces anatolicus</name>
    <dbReference type="NCBI Taxonomy" id="2675858"/>
    <lineage>
        <taxon>Bacteria</taxon>
        <taxon>Bacillati</taxon>
        <taxon>Actinomycetota</taxon>
        <taxon>Actinomycetes</taxon>
        <taxon>Kitasatosporales</taxon>
        <taxon>Streptomycetaceae</taxon>
        <taxon>Streptomyces</taxon>
    </lineage>
</organism>
<feature type="region of interest" description="Disordered" evidence="1">
    <location>
        <begin position="1"/>
        <end position="49"/>
    </location>
</feature>
<dbReference type="RefSeq" id="WP_308117863.1">
    <property type="nucleotide sequence ID" value="NZ_WMBF01000861.1"/>
</dbReference>
<dbReference type="InterPro" id="IPR013736">
    <property type="entry name" value="Xaa-Pro_dipept_C"/>
</dbReference>
<dbReference type="SMART" id="SM00939">
    <property type="entry name" value="PepX_C"/>
    <property type="match status" value="1"/>
</dbReference>
<protein>
    <submittedName>
        <fullName evidence="3">Peptidase S15</fullName>
    </submittedName>
</protein>
<reference evidence="3 4" key="1">
    <citation type="submission" date="2019-11" db="EMBL/GenBank/DDBJ databases">
        <authorList>
            <person name="Ay H."/>
        </authorList>
    </citation>
    <scope>NUCLEOTIDE SEQUENCE [LARGE SCALE GENOMIC DNA]</scope>
    <source>
        <strain evidence="3 4">BG9H</strain>
    </source>
</reference>
<feature type="domain" description="Xaa-Pro dipeptidyl-peptidase C-terminal" evidence="2">
    <location>
        <begin position="3"/>
        <end position="174"/>
    </location>
</feature>
<dbReference type="Gene3D" id="2.60.120.260">
    <property type="entry name" value="Galactose-binding domain-like"/>
    <property type="match status" value="1"/>
</dbReference>
<proteinExistence type="predicted"/>
<sequence>SPHTTPTTYALQGNPVLVNSPQHTGLDAGRLRPSGNDADLPPDQRDEDAKSACFEFEVPSEVRVLGRPKVTLRLRMDVPFGQAIARLCDIAPDGSSTLVTRGVLNLSARHGVDRADAWPLGATEDVTFELTGIGHAFAPGHRIRLAVSSAYWPWIWPQADTAGFTLHPAGSSLELPVRAGGLDPAITFEAPEQSAPLGVVHPATLDEERPERLVVRDVAKGEWRLEVDPRRGGKRVYPDGLEFTEDAVETYTIHEADPLSAHARSDWTIRLHRPELGWDTRIETHSEITCDAADFLTRDEVICREGDEVVFHHTWERRVRRTAR</sequence>
<accession>A0ABS6YZ68</accession>
<evidence type="ECO:0000256" key="1">
    <source>
        <dbReference type="SAM" id="MobiDB-lite"/>
    </source>
</evidence>
<dbReference type="InterPro" id="IPR008979">
    <property type="entry name" value="Galactose-bd-like_sf"/>
</dbReference>
<dbReference type="SUPFAM" id="SSF49785">
    <property type="entry name" value="Galactose-binding domain-like"/>
    <property type="match status" value="1"/>
</dbReference>
<gene>
    <name evidence="3" type="ORF">GKQ77_32715</name>
</gene>
<evidence type="ECO:0000313" key="4">
    <source>
        <dbReference type="Proteomes" id="UP001197114"/>
    </source>
</evidence>
<keyword evidence="4" id="KW-1185">Reference proteome</keyword>